<evidence type="ECO:0000313" key="2">
    <source>
        <dbReference type="Proteomes" id="UP000460412"/>
    </source>
</evidence>
<dbReference type="PANTHER" id="PTHR39550">
    <property type="entry name" value="SLL0658 PROTEIN"/>
    <property type="match status" value="1"/>
</dbReference>
<dbReference type="Proteomes" id="UP000460412">
    <property type="component" value="Unassembled WGS sequence"/>
</dbReference>
<proteinExistence type="predicted"/>
<comment type="caution">
    <text evidence="1">The sequence shown here is derived from an EMBL/GenBank/DDBJ whole genome shotgun (WGS) entry which is preliminary data.</text>
</comment>
<reference evidence="1 2" key="1">
    <citation type="submission" date="2019-12" db="EMBL/GenBank/DDBJ databases">
        <title>Sporaefaciens musculi gen. nov., sp. nov., a novel bacterium isolated from the caecum of an obese mouse.</title>
        <authorList>
            <person name="Rasmussen T.S."/>
            <person name="Streidl T."/>
            <person name="Hitch T.C.A."/>
            <person name="Wortmann E."/>
            <person name="Deptula P."/>
            <person name="Hansen M."/>
            <person name="Nielsen D.S."/>
            <person name="Clavel T."/>
            <person name="Vogensen F.K."/>
        </authorList>
    </citation>
    <scope>NUCLEOTIDE SEQUENCE [LARGE SCALE GENOMIC DNA]</scope>
    <source>
        <strain evidence="1 2">WCA-9-b2</strain>
    </source>
</reference>
<dbReference type="PANTHER" id="PTHR39550:SF1">
    <property type="entry name" value="SLL0658 PROTEIN"/>
    <property type="match status" value="1"/>
</dbReference>
<name>A0A7X3MG27_9FIRM</name>
<sequence>MRKVIVNSTPLIILCNIGKLEILKEMYGEVVIPQAVYTEVTVKKDSACQQVVSADWIHVEQVKDHSEKKMYKAKLHEGEVEVMMLAQETGKEALVVIDDNAAKKTAKYLGLTVTGTVGVLLKAKKRGILPEIRPVLESMKRKGFYISGNVEQMILEQAKEQLS</sequence>
<organism evidence="1 2">
    <name type="scientific">Sporofaciens musculi</name>
    <dbReference type="NCBI Taxonomy" id="2681861"/>
    <lineage>
        <taxon>Bacteria</taxon>
        <taxon>Bacillati</taxon>
        <taxon>Bacillota</taxon>
        <taxon>Clostridia</taxon>
        <taxon>Lachnospirales</taxon>
        <taxon>Lachnospiraceae</taxon>
        <taxon>Sporofaciens</taxon>
    </lineage>
</organism>
<dbReference type="Pfam" id="PF11848">
    <property type="entry name" value="DUF3368"/>
    <property type="match status" value="1"/>
</dbReference>
<accession>A0A7X3MG27</accession>
<dbReference type="InterPro" id="IPR021799">
    <property type="entry name" value="PIN-like_prokaryotic"/>
</dbReference>
<keyword evidence="2" id="KW-1185">Reference proteome</keyword>
<evidence type="ECO:0000313" key="1">
    <source>
        <dbReference type="EMBL" id="MXP75754.1"/>
    </source>
</evidence>
<dbReference type="AlphaFoldDB" id="A0A7X3MG27"/>
<dbReference type="EMBL" id="WUQX01000001">
    <property type="protein sequence ID" value="MXP75754.1"/>
    <property type="molecule type" value="Genomic_DNA"/>
</dbReference>
<gene>
    <name evidence="1" type="ORF">GN277_10280</name>
</gene>
<dbReference type="RefSeq" id="WP_159750955.1">
    <property type="nucleotide sequence ID" value="NZ_WUQX01000001.1"/>
</dbReference>
<protein>
    <submittedName>
        <fullName evidence="1">DUF3368 domain-containing protein</fullName>
    </submittedName>
</protein>